<dbReference type="PANTHER" id="PTHR37938">
    <property type="entry name" value="BLL0215 PROTEIN"/>
    <property type="match status" value="1"/>
</dbReference>
<reference evidence="4 5" key="1">
    <citation type="submission" date="2007-08" db="EMBL/GenBank/DDBJ databases">
        <title>Complete sequence of Roseiflexus castenholzii DSM 13941.</title>
        <authorList>
            <consortium name="US DOE Joint Genome Institute"/>
            <person name="Copeland A."/>
            <person name="Lucas S."/>
            <person name="Lapidus A."/>
            <person name="Barry K."/>
            <person name="Glavina del Rio T."/>
            <person name="Dalin E."/>
            <person name="Tice H."/>
            <person name="Pitluck S."/>
            <person name="Thompson L.S."/>
            <person name="Brettin T."/>
            <person name="Bruce D."/>
            <person name="Detter J.C."/>
            <person name="Han C."/>
            <person name="Tapia R."/>
            <person name="Schmutz J."/>
            <person name="Larimer F."/>
            <person name="Land M."/>
            <person name="Hauser L."/>
            <person name="Kyrpides N."/>
            <person name="Mikhailova N."/>
            <person name="Bryant D.A."/>
            <person name="Hanada S."/>
            <person name="Tsukatani Y."/>
            <person name="Richardson P."/>
        </authorList>
    </citation>
    <scope>NUCLEOTIDE SEQUENCE [LARGE SCALE GENOMIC DNA]</scope>
    <source>
        <strain evidence="5">DSM 13941 / HLO8</strain>
    </source>
</reference>
<feature type="transmembrane region" description="Helical" evidence="1">
    <location>
        <begin position="21"/>
        <end position="50"/>
    </location>
</feature>
<dbReference type="Proteomes" id="UP000000263">
    <property type="component" value="Chromosome"/>
</dbReference>
<dbReference type="eggNOG" id="COG3428">
    <property type="taxonomic scope" value="Bacteria"/>
</dbReference>
<keyword evidence="1" id="KW-0472">Membrane</keyword>
<proteinExistence type="predicted"/>
<evidence type="ECO:0000259" key="3">
    <source>
        <dbReference type="Pfam" id="PF09851"/>
    </source>
</evidence>
<dbReference type="STRING" id="383372.Rcas_1656"/>
<evidence type="ECO:0000259" key="2">
    <source>
        <dbReference type="Pfam" id="PF03703"/>
    </source>
</evidence>
<dbReference type="PANTHER" id="PTHR37938:SF1">
    <property type="entry name" value="BLL0215 PROTEIN"/>
    <property type="match status" value="1"/>
</dbReference>
<dbReference type="HOGENOM" id="CLU_1208825_0_0_0"/>
<keyword evidence="1" id="KW-1133">Transmembrane helix</keyword>
<organism evidence="4 5">
    <name type="scientific">Roseiflexus castenholzii (strain DSM 13941 / HLO8)</name>
    <dbReference type="NCBI Taxonomy" id="383372"/>
    <lineage>
        <taxon>Bacteria</taxon>
        <taxon>Bacillati</taxon>
        <taxon>Chloroflexota</taxon>
        <taxon>Chloroflexia</taxon>
        <taxon>Chloroflexales</taxon>
        <taxon>Roseiflexineae</taxon>
        <taxon>Roseiflexaceae</taxon>
        <taxon>Roseiflexus</taxon>
    </lineage>
</organism>
<dbReference type="Pfam" id="PF09851">
    <property type="entry name" value="SHOCT"/>
    <property type="match status" value="1"/>
</dbReference>
<evidence type="ECO:0000313" key="4">
    <source>
        <dbReference type="EMBL" id="ABU57748.1"/>
    </source>
</evidence>
<feature type="domain" description="SHOCT" evidence="3">
    <location>
        <begin position="200"/>
        <end position="226"/>
    </location>
</feature>
<gene>
    <name evidence="4" type="ordered locus">Rcas_1656</name>
</gene>
<dbReference type="InterPro" id="IPR018649">
    <property type="entry name" value="SHOCT"/>
</dbReference>
<sequence>MNAIDTLLGRGEHVRYIGRQHVFVLIGNILTELLLIGVLIAAGVVSQVAFPDKMLAGMQVGVLVLIVCVVISLLVLGSAFLDYLRWSNEQCVVTDRRVILLRGIFNTEAVDIPVERINGVELRQSWVGRLLNFGDIEIMTASESGVSQCRSLARPQEFKRAMDDARHDIERGYAYIDQRDIDAYLDVEDMLPDVDRVSHALQRLVDMRDRGLISREEFEAKKRELLGRI</sequence>
<accession>A7NJS8</accession>
<dbReference type="AlphaFoldDB" id="A7NJS8"/>
<feature type="domain" description="YdbS-like PH" evidence="2">
    <location>
        <begin position="91"/>
        <end position="160"/>
    </location>
</feature>
<evidence type="ECO:0000256" key="1">
    <source>
        <dbReference type="SAM" id="Phobius"/>
    </source>
</evidence>
<feature type="transmembrane region" description="Helical" evidence="1">
    <location>
        <begin position="56"/>
        <end position="81"/>
    </location>
</feature>
<keyword evidence="1" id="KW-0812">Transmembrane</keyword>
<dbReference type="Pfam" id="PF03703">
    <property type="entry name" value="bPH_2"/>
    <property type="match status" value="1"/>
</dbReference>
<evidence type="ECO:0000313" key="5">
    <source>
        <dbReference type="Proteomes" id="UP000000263"/>
    </source>
</evidence>
<dbReference type="EMBL" id="CP000804">
    <property type="protein sequence ID" value="ABU57748.1"/>
    <property type="molecule type" value="Genomic_DNA"/>
</dbReference>
<dbReference type="KEGG" id="rca:Rcas_1656"/>
<name>A7NJS8_ROSCS</name>
<keyword evidence="5" id="KW-1185">Reference proteome</keyword>
<dbReference type="InterPro" id="IPR005182">
    <property type="entry name" value="YdbS-like_PH"/>
</dbReference>
<dbReference type="RefSeq" id="WP_012120176.1">
    <property type="nucleotide sequence ID" value="NC_009767.1"/>
</dbReference>
<protein>
    <submittedName>
        <fullName evidence="4">Membrane-flanked domain</fullName>
    </submittedName>
</protein>